<feature type="region of interest" description="Disordered" evidence="1">
    <location>
        <begin position="177"/>
        <end position="198"/>
    </location>
</feature>
<dbReference type="Pfam" id="PF13374">
    <property type="entry name" value="TPR_10"/>
    <property type="match status" value="1"/>
</dbReference>
<evidence type="ECO:0000256" key="1">
    <source>
        <dbReference type="SAM" id="MobiDB-lite"/>
    </source>
</evidence>
<keyword evidence="3" id="KW-1185">Reference proteome</keyword>
<organism evidence="2 3">
    <name type="scientific">Ajellomyces dermatitidis (strain ER-3 / ATCC MYA-2586)</name>
    <name type="common">Blastomyces dermatitidis</name>
    <dbReference type="NCBI Taxonomy" id="559297"/>
    <lineage>
        <taxon>Eukaryota</taxon>
        <taxon>Fungi</taxon>
        <taxon>Dikarya</taxon>
        <taxon>Ascomycota</taxon>
        <taxon>Pezizomycotina</taxon>
        <taxon>Eurotiomycetes</taxon>
        <taxon>Eurotiomycetidae</taxon>
        <taxon>Onygenales</taxon>
        <taxon>Ajellomycetaceae</taxon>
        <taxon>Blastomyces</taxon>
    </lineage>
</organism>
<evidence type="ECO:0000313" key="3">
    <source>
        <dbReference type="Proteomes" id="UP000002039"/>
    </source>
</evidence>
<proteinExistence type="predicted"/>
<feature type="region of interest" description="Disordered" evidence="1">
    <location>
        <begin position="308"/>
        <end position="327"/>
    </location>
</feature>
<reference evidence="3" key="1">
    <citation type="journal article" date="2015" name="PLoS Genet.">
        <title>The dynamic genome and transcriptome of the human fungal pathogen Blastomyces and close relative Emmonsia.</title>
        <authorList>
            <person name="Munoz J.F."/>
            <person name="Gauthier G.M."/>
            <person name="Desjardins C.A."/>
            <person name="Gallo J.E."/>
            <person name="Holder J."/>
            <person name="Sullivan T.D."/>
            <person name="Marty A.J."/>
            <person name="Carmen J.C."/>
            <person name="Chen Z."/>
            <person name="Ding L."/>
            <person name="Gujja S."/>
            <person name="Magrini V."/>
            <person name="Misas E."/>
            <person name="Mitreva M."/>
            <person name="Priest M."/>
            <person name="Saif S."/>
            <person name="Whiston E.A."/>
            <person name="Young S."/>
            <person name="Zeng Q."/>
            <person name="Goldman W.E."/>
            <person name="Mardis E.R."/>
            <person name="Taylor J.W."/>
            <person name="McEwen J.G."/>
            <person name="Clay O.K."/>
            <person name="Klein B.S."/>
            <person name="Cuomo C.A."/>
        </authorList>
    </citation>
    <scope>NUCLEOTIDE SEQUENCE [LARGE SCALE GENOMIC DNA]</scope>
    <source>
        <strain evidence="3">ER-3 / ATCC MYA-2586</strain>
    </source>
</reference>
<dbReference type="RefSeq" id="XP_045275100.1">
    <property type="nucleotide sequence ID" value="XM_045418564.1"/>
</dbReference>
<dbReference type="Gene3D" id="3.40.50.300">
    <property type="entry name" value="P-loop containing nucleotide triphosphate hydrolases"/>
    <property type="match status" value="1"/>
</dbReference>
<dbReference type="GeneID" id="69025333"/>
<evidence type="ECO:0000313" key="2">
    <source>
        <dbReference type="EMBL" id="EEQ87855.1"/>
    </source>
</evidence>
<accession>A0ABP2EV69</accession>
<dbReference type="Gene3D" id="1.25.40.10">
    <property type="entry name" value="Tetratricopeptide repeat domain"/>
    <property type="match status" value="1"/>
</dbReference>
<gene>
    <name evidence="2" type="ORF">BDCG_02975</name>
</gene>
<protein>
    <submittedName>
        <fullName evidence="2">Kinesin light chain</fullName>
    </submittedName>
</protein>
<dbReference type="InterPro" id="IPR027417">
    <property type="entry name" value="P-loop_NTPase"/>
</dbReference>
<feature type="region of interest" description="Disordered" evidence="1">
    <location>
        <begin position="1"/>
        <end position="21"/>
    </location>
</feature>
<dbReference type="SUPFAM" id="SSF52540">
    <property type="entry name" value="P-loop containing nucleoside triphosphate hydrolases"/>
    <property type="match status" value="1"/>
</dbReference>
<feature type="region of interest" description="Disordered" evidence="1">
    <location>
        <begin position="244"/>
        <end position="280"/>
    </location>
</feature>
<dbReference type="EMBL" id="EQ999975">
    <property type="protein sequence ID" value="EEQ87855.1"/>
    <property type="molecule type" value="Genomic_DNA"/>
</dbReference>
<sequence length="413" mass="46605">MVAPFLGQPKTPPSPLSTVPFRRDPGFIDRGTVLDQMQEKCSRPASIIALVGLSSVEKSQLFIQYCYRVRDQSPPETWVFWIHTSNTACFKQSYREIADRAKIRNRKSPKINIFEPFYDWLQDEEKRKQIIVFDNLNDGSFLHEAPHTGQDQLESQISRKPLMEYLPPTPHSFYYHDNEGPRHAGKNTEDQNIINVEPRDDSQALKLLRTKLGPVVDSGDIRELVIELDLIPLAIKIVEYLPRDQSKSGNSNENLEGSLEDDNQFKNMAGSRGSSNMTTARRRRFKTRVGTFAGPCRIVCRFARQLDRGSGNGSSGDGDIESTQPRKQEDTQLYGYCCQGKYDVAEAMHRQALTIRERVLGVDHPNTLEGSPNDQLGALLLLITILSTEGRLGFNISVLVKGLDEKVGRHGMA</sequence>
<name>A0ABP2EV69_AJEDR</name>
<feature type="compositionally biased region" description="Basic and acidic residues" evidence="1">
    <location>
        <begin position="177"/>
        <end position="189"/>
    </location>
</feature>
<dbReference type="Proteomes" id="UP000002039">
    <property type="component" value="Unassembled WGS sequence"/>
</dbReference>
<dbReference type="InterPro" id="IPR011990">
    <property type="entry name" value="TPR-like_helical_dom_sf"/>
</dbReference>